<dbReference type="GO" id="GO:0003887">
    <property type="term" value="F:DNA-directed DNA polymerase activity"/>
    <property type="evidence" value="ECO:0007669"/>
    <property type="project" value="UniProtKB-KW"/>
</dbReference>
<dbReference type="InterPro" id="IPR010372">
    <property type="entry name" value="DNA_pol3_delta_N"/>
</dbReference>
<proteinExistence type="predicted"/>
<dbReference type="PANTHER" id="PTHR34388">
    <property type="entry name" value="DNA POLYMERASE III SUBUNIT DELTA"/>
    <property type="match status" value="1"/>
</dbReference>
<evidence type="ECO:0000256" key="3">
    <source>
        <dbReference type="ARBA" id="ARBA00022705"/>
    </source>
</evidence>
<evidence type="ECO:0000256" key="1">
    <source>
        <dbReference type="ARBA" id="ARBA00022679"/>
    </source>
</evidence>
<dbReference type="Gene3D" id="1.20.272.10">
    <property type="match status" value="1"/>
</dbReference>
<dbReference type="Gene3D" id="1.10.8.60">
    <property type="match status" value="1"/>
</dbReference>
<keyword evidence="2" id="KW-0548">Nucleotidyltransferase</keyword>
<dbReference type="Pfam" id="PF06144">
    <property type="entry name" value="DNA_pol3_delta"/>
    <property type="match status" value="1"/>
</dbReference>
<evidence type="ECO:0000313" key="6">
    <source>
        <dbReference type="EMBL" id="ADI16453.1"/>
    </source>
</evidence>
<keyword evidence="3" id="KW-0235">DNA replication</keyword>
<dbReference type="EMBL" id="GU474838">
    <property type="protein sequence ID" value="ADI16453.1"/>
    <property type="molecule type" value="Genomic_DNA"/>
</dbReference>
<dbReference type="GO" id="GO:0009360">
    <property type="term" value="C:DNA polymerase III complex"/>
    <property type="evidence" value="ECO:0007669"/>
    <property type="project" value="InterPro"/>
</dbReference>
<dbReference type="NCBIfam" id="TIGR01128">
    <property type="entry name" value="holA"/>
    <property type="match status" value="1"/>
</dbReference>
<dbReference type="PANTHER" id="PTHR34388:SF1">
    <property type="entry name" value="DNA POLYMERASE III SUBUNIT DELTA"/>
    <property type="match status" value="1"/>
</dbReference>
<accession>E0XPW2</accession>
<dbReference type="AlphaFoldDB" id="E0XPW2"/>
<dbReference type="GO" id="GO:0006261">
    <property type="term" value="P:DNA-templated DNA replication"/>
    <property type="evidence" value="ECO:0007669"/>
    <property type="project" value="TreeGrafter"/>
</dbReference>
<dbReference type="Gene3D" id="3.40.50.300">
    <property type="entry name" value="P-loop containing nucleotide triphosphate hydrolases"/>
    <property type="match status" value="1"/>
</dbReference>
<dbReference type="GO" id="GO:0003677">
    <property type="term" value="F:DNA binding"/>
    <property type="evidence" value="ECO:0007669"/>
    <property type="project" value="InterPro"/>
</dbReference>
<evidence type="ECO:0000259" key="5">
    <source>
        <dbReference type="Pfam" id="PF06144"/>
    </source>
</evidence>
<sequence length="374" mass="41301">MPAPKPQLPAEPLCLIFGDEDFLVRERASQVFEGWCAAAGGEDHEIVDGTVRNAAGALEALAKLNEAVQTLPFFGGAKVVWLRAANFLGDERTASSREVTDRLNGLAKDWETFDWQGVQVLISSGKIDKRKAFFKSAKKIAAVEDLSVADKERGSKAALVVGQRLAELGKKITSHVADELVLLAGSNLQQMHTEADKLAAYVGGRDEVTRQDVHEIATRTKQAQAFALADALGERNLPKLLRVLDEELWVVKLDAKKSPIALLYGLISKVRTMIFLKEMLRLKWIRAGGGYPQFKSQLEAIPDERLPDDRKFNPKAMHPYMLFNALGHARRYSEEELTRAMAILLACNRQLVSSSTDDTLLLQQALVQIVSKAA</sequence>
<dbReference type="InterPro" id="IPR005790">
    <property type="entry name" value="DNA_polIII_delta"/>
</dbReference>
<evidence type="ECO:0000256" key="2">
    <source>
        <dbReference type="ARBA" id="ARBA00022695"/>
    </source>
</evidence>
<feature type="domain" description="DNA polymerase III delta N-terminal" evidence="5">
    <location>
        <begin position="15"/>
        <end position="142"/>
    </location>
</feature>
<name>E0XPW2_9BACT</name>
<protein>
    <submittedName>
        <fullName evidence="6">DNA polymerase III, delta subunit</fullName>
    </submittedName>
</protein>
<keyword evidence="1" id="KW-0808">Transferase</keyword>
<reference evidence="6" key="1">
    <citation type="journal article" date="2011" name="Environ. Microbiol.">
        <title>Time-series analyses of Monterey Bay coastal microbial picoplankton using a 'genome proxy' microarray.</title>
        <authorList>
            <person name="Rich V.I."/>
            <person name="Pham V.D."/>
            <person name="Eppley J."/>
            <person name="Shi Y."/>
            <person name="DeLong E.F."/>
        </authorList>
    </citation>
    <scope>NUCLEOTIDE SEQUENCE</scope>
</reference>
<evidence type="ECO:0000256" key="4">
    <source>
        <dbReference type="ARBA" id="ARBA00022932"/>
    </source>
</evidence>
<dbReference type="InterPro" id="IPR027417">
    <property type="entry name" value="P-loop_NTPase"/>
</dbReference>
<organism evidence="6">
    <name type="scientific">uncultured bacterium HF770_11D24</name>
    <dbReference type="NCBI Taxonomy" id="710817"/>
    <lineage>
        <taxon>Bacteria</taxon>
        <taxon>environmental samples</taxon>
    </lineage>
</organism>
<keyword evidence="4" id="KW-0239">DNA-directed DNA polymerase</keyword>